<evidence type="ECO:0000256" key="4">
    <source>
        <dbReference type="ARBA" id="ARBA00023098"/>
    </source>
</evidence>
<feature type="region of interest" description="Disordered" evidence="5">
    <location>
        <begin position="165"/>
        <end position="188"/>
    </location>
</feature>
<evidence type="ECO:0000256" key="5">
    <source>
        <dbReference type="SAM" id="MobiDB-lite"/>
    </source>
</evidence>
<keyword evidence="4" id="KW-0443">Lipid metabolism</keyword>
<gene>
    <name evidence="6" type="ORF">QIS74_07919</name>
</gene>
<keyword evidence="3" id="KW-0442">Lipid degradation</keyword>
<dbReference type="InterPro" id="IPR029058">
    <property type="entry name" value="AB_hydrolase_fold"/>
</dbReference>
<feature type="compositionally biased region" description="Basic and acidic residues" evidence="5">
    <location>
        <begin position="1"/>
        <end position="14"/>
    </location>
</feature>
<dbReference type="PANTHER" id="PTHR10272">
    <property type="entry name" value="PLATELET-ACTIVATING FACTOR ACETYLHYDROLASE"/>
    <property type="match status" value="1"/>
</dbReference>
<comment type="caution">
    <text evidence="6">The sequence shown here is derived from an EMBL/GenBank/DDBJ whole genome shotgun (WGS) entry which is preliminary data.</text>
</comment>
<dbReference type="GO" id="GO:0016042">
    <property type="term" value="P:lipid catabolic process"/>
    <property type="evidence" value="ECO:0007669"/>
    <property type="project" value="UniProtKB-KW"/>
</dbReference>
<dbReference type="Gene3D" id="3.40.50.1820">
    <property type="entry name" value="alpha/beta hydrolase"/>
    <property type="match status" value="1"/>
</dbReference>
<evidence type="ECO:0000313" key="6">
    <source>
        <dbReference type="EMBL" id="KAK6214900.1"/>
    </source>
</evidence>
<dbReference type="EC" id="3.1.1.47" evidence="1"/>
<evidence type="ECO:0000256" key="1">
    <source>
        <dbReference type="ARBA" id="ARBA00013201"/>
    </source>
</evidence>
<evidence type="ECO:0000256" key="3">
    <source>
        <dbReference type="ARBA" id="ARBA00022963"/>
    </source>
</evidence>
<dbReference type="EMBL" id="JASAOK010000043">
    <property type="protein sequence ID" value="KAK6214900.1"/>
    <property type="molecule type" value="Genomic_DNA"/>
</dbReference>
<dbReference type="GO" id="GO:0003847">
    <property type="term" value="F:1-alkyl-2-acetylglycerophosphocholine esterase activity"/>
    <property type="evidence" value="ECO:0007669"/>
    <property type="project" value="UniProtKB-EC"/>
</dbReference>
<evidence type="ECO:0000313" key="7">
    <source>
        <dbReference type="Proteomes" id="UP001327957"/>
    </source>
</evidence>
<keyword evidence="2" id="KW-0378">Hydrolase</keyword>
<feature type="region of interest" description="Disordered" evidence="5">
    <location>
        <begin position="1"/>
        <end position="23"/>
    </location>
</feature>
<dbReference type="PANTHER" id="PTHR10272:SF0">
    <property type="entry name" value="PLATELET-ACTIVATING FACTOR ACETYLHYDROLASE"/>
    <property type="match status" value="1"/>
</dbReference>
<accession>A0AAV9T881</accession>
<organism evidence="6 7">
    <name type="scientific">Colletotrichum tabaci</name>
    <dbReference type="NCBI Taxonomy" id="1209068"/>
    <lineage>
        <taxon>Eukaryota</taxon>
        <taxon>Fungi</taxon>
        <taxon>Dikarya</taxon>
        <taxon>Ascomycota</taxon>
        <taxon>Pezizomycotina</taxon>
        <taxon>Sordariomycetes</taxon>
        <taxon>Hypocreomycetidae</taxon>
        <taxon>Glomerellales</taxon>
        <taxon>Glomerellaceae</taxon>
        <taxon>Colletotrichum</taxon>
        <taxon>Colletotrichum destructivum species complex</taxon>
    </lineage>
</organism>
<dbReference type="AlphaFoldDB" id="A0AAV9T881"/>
<name>A0AAV9T881_9PEZI</name>
<dbReference type="Pfam" id="PF03403">
    <property type="entry name" value="PAF-AH_p_II"/>
    <property type="match status" value="1"/>
</dbReference>
<sequence>MVLGEKKASTEDRKRRSATHPPKTIRERFLHSLPFYTGPYGVGFLEIEAPVSQPRVVSDLRRDNVPLLRLDTVLFAVYYPCALKTKTDDHASPEHDCKGKEGENRNKSQPSRVGWLPRPRVLTCKGYAKFFSVPNLPVTAYIAATSMFTKLPALRNAKLAGHWPEEMLGDEGPTGRTARNEESNSGTSPTFPVIIFSHGLGGSRMSYSSICGELASYGFVVVAVEHRDGSGARTYVNLPENREVSDSDSSAAQAYVKSFSAQKIKNRKKGKQSDRHYCVDYLFPKDNAQDTAPHNARGVDTELRTAQIEMRMAEMEEAYRILGRINSGRGHEVEATNLRRKGNVASSSQGLTGIMWEDWKGRMFLDNVTVMGHSFGGATTVETLRTESFAWVGQGIILDAWGPATPRAGDDARHRVRKPLLSIGSEAFMHWQDNFDRLVDICNEARAEDAPAWMMTIRGSTHLSQTDFAILYSTWTDLLMKTLVNPLRAIYLTISPSLEFLKMTLPPEQTKYNTWADERILKTAKSPSEPLAVVTHDHRPDDRWIAVRLRVDNEATLRAKGWLRHTRRVLLRKGEGSGMPPSGLINWGEGNEVWMHVSPAPHRLHATTRAGKGQKTSANMRGHAVSPTAVPTLAAVSRAILYLGPGLDLLLLHLFLNPALASDLIWDS</sequence>
<feature type="region of interest" description="Disordered" evidence="5">
    <location>
        <begin position="87"/>
        <end position="113"/>
    </location>
</feature>
<dbReference type="Proteomes" id="UP001327957">
    <property type="component" value="Unassembled WGS sequence"/>
</dbReference>
<reference evidence="6 7" key="1">
    <citation type="submission" date="2023-04" db="EMBL/GenBank/DDBJ databases">
        <title>Colletotrichum tabacum stain YC1 causing leaf anthracnose on Nicotiana tabacum(L.) cv.</title>
        <authorList>
            <person name="Ji Z."/>
            <person name="Wang M."/>
            <person name="Zhang J."/>
            <person name="Wang N."/>
            <person name="Zhou Z."/>
        </authorList>
    </citation>
    <scope>NUCLEOTIDE SEQUENCE [LARGE SCALE GENOMIC DNA]</scope>
    <source>
        <strain evidence="6 7">YC1</strain>
    </source>
</reference>
<protein>
    <recommendedName>
        <fullName evidence="1">1-alkyl-2-acetylglycerophosphocholine esterase</fullName>
        <ecNumber evidence="1">3.1.1.47</ecNumber>
    </recommendedName>
</protein>
<proteinExistence type="predicted"/>
<keyword evidence="7" id="KW-1185">Reference proteome</keyword>
<feature type="compositionally biased region" description="Basic and acidic residues" evidence="5">
    <location>
        <begin position="87"/>
        <end position="106"/>
    </location>
</feature>
<dbReference type="SUPFAM" id="SSF53474">
    <property type="entry name" value="alpha/beta-Hydrolases"/>
    <property type="match status" value="1"/>
</dbReference>
<evidence type="ECO:0000256" key="2">
    <source>
        <dbReference type="ARBA" id="ARBA00022801"/>
    </source>
</evidence>